<dbReference type="AlphaFoldDB" id="A0AAW1DD50"/>
<gene>
    <name evidence="2" type="ORF">O3M35_007756</name>
</gene>
<sequence length="74" mass="8677">MTEVVDIQYNHEGAYERKIEVISSKYEEIEDVDDWDVWLNSKVLCRMSIWVLKEMCIWAVCFVASAVICCLEVV</sequence>
<keyword evidence="1" id="KW-0472">Membrane</keyword>
<evidence type="ECO:0000313" key="2">
    <source>
        <dbReference type="EMBL" id="KAK9508004.1"/>
    </source>
</evidence>
<dbReference type="EMBL" id="JAPXFL010000004">
    <property type="protein sequence ID" value="KAK9508004.1"/>
    <property type="molecule type" value="Genomic_DNA"/>
</dbReference>
<evidence type="ECO:0000256" key="1">
    <source>
        <dbReference type="SAM" id="Phobius"/>
    </source>
</evidence>
<reference evidence="2 3" key="1">
    <citation type="submission" date="2022-12" db="EMBL/GenBank/DDBJ databases">
        <title>Chromosome-level genome assembly of true bugs.</title>
        <authorList>
            <person name="Ma L."/>
            <person name="Li H."/>
        </authorList>
    </citation>
    <scope>NUCLEOTIDE SEQUENCE [LARGE SCALE GENOMIC DNA]</scope>
    <source>
        <strain evidence="2">Lab_2022b</strain>
    </source>
</reference>
<proteinExistence type="predicted"/>
<keyword evidence="1" id="KW-0812">Transmembrane</keyword>
<feature type="transmembrane region" description="Helical" evidence="1">
    <location>
        <begin position="47"/>
        <end position="71"/>
    </location>
</feature>
<keyword evidence="1" id="KW-1133">Transmembrane helix</keyword>
<dbReference type="Proteomes" id="UP001461498">
    <property type="component" value="Unassembled WGS sequence"/>
</dbReference>
<keyword evidence="3" id="KW-1185">Reference proteome</keyword>
<comment type="caution">
    <text evidence="2">The sequence shown here is derived from an EMBL/GenBank/DDBJ whole genome shotgun (WGS) entry which is preliminary data.</text>
</comment>
<protein>
    <submittedName>
        <fullName evidence="2">Uncharacterized protein</fullName>
    </submittedName>
</protein>
<name>A0AAW1DD50_9HEMI</name>
<organism evidence="2 3">
    <name type="scientific">Rhynocoris fuscipes</name>
    <dbReference type="NCBI Taxonomy" id="488301"/>
    <lineage>
        <taxon>Eukaryota</taxon>
        <taxon>Metazoa</taxon>
        <taxon>Ecdysozoa</taxon>
        <taxon>Arthropoda</taxon>
        <taxon>Hexapoda</taxon>
        <taxon>Insecta</taxon>
        <taxon>Pterygota</taxon>
        <taxon>Neoptera</taxon>
        <taxon>Paraneoptera</taxon>
        <taxon>Hemiptera</taxon>
        <taxon>Heteroptera</taxon>
        <taxon>Panheteroptera</taxon>
        <taxon>Cimicomorpha</taxon>
        <taxon>Reduviidae</taxon>
        <taxon>Harpactorinae</taxon>
        <taxon>Harpactorini</taxon>
        <taxon>Rhynocoris</taxon>
    </lineage>
</organism>
<evidence type="ECO:0000313" key="3">
    <source>
        <dbReference type="Proteomes" id="UP001461498"/>
    </source>
</evidence>
<accession>A0AAW1DD50</accession>